<dbReference type="PANTHER" id="PTHR32507">
    <property type="entry name" value="NA(+)/H(+) ANTIPORTER 1"/>
    <property type="match status" value="1"/>
</dbReference>
<dbReference type="NCBIfam" id="NF003715">
    <property type="entry name" value="PRK05326.1-2"/>
    <property type="match status" value="1"/>
</dbReference>
<feature type="domain" description="RCK C-terminal" evidence="10">
    <location>
        <begin position="429"/>
        <end position="510"/>
    </location>
</feature>
<feature type="transmembrane region" description="Helical" evidence="9">
    <location>
        <begin position="187"/>
        <end position="204"/>
    </location>
</feature>
<dbReference type="GO" id="GO:0005886">
    <property type="term" value="C:plasma membrane"/>
    <property type="evidence" value="ECO:0007669"/>
    <property type="project" value="UniProtKB-SubCell"/>
</dbReference>
<feature type="transmembrane region" description="Helical" evidence="9">
    <location>
        <begin position="361"/>
        <end position="383"/>
    </location>
</feature>
<dbReference type="PROSITE" id="PS51202">
    <property type="entry name" value="RCK_C"/>
    <property type="match status" value="1"/>
</dbReference>
<comment type="subcellular location">
    <subcellularLocation>
        <location evidence="1">Cell membrane</location>
        <topology evidence="1">Multi-pass membrane protein</topology>
    </subcellularLocation>
</comment>
<dbReference type="Pfam" id="PF00999">
    <property type="entry name" value="Na_H_Exchanger"/>
    <property type="match status" value="1"/>
</dbReference>
<dbReference type="PANTHER" id="PTHR32507:SF7">
    <property type="entry name" value="K(+)_H(+) ANTIPORTER NHAP2"/>
    <property type="match status" value="1"/>
</dbReference>
<dbReference type="InterPro" id="IPR038770">
    <property type="entry name" value="Na+/solute_symporter_sf"/>
</dbReference>
<dbReference type="GO" id="GO:0015297">
    <property type="term" value="F:antiporter activity"/>
    <property type="evidence" value="ECO:0007669"/>
    <property type="project" value="UniProtKB-KW"/>
</dbReference>
<feature type="transmembrane region" description="Helical" evidence="9">
    <location>
        <begin position="57"/>
        <end position="76"/>
    </location>
</feature>
<dbReference type="NCBIfam" id="NF003716">
    <property type="entry name" value="PRK05326.1-3"/>
    <property type="match status" value="1"/>
</dbReference>
<feature type="transmembrane region" description="Helical" evidence="9">
    <location>
        <begin position="146"/>
        <end position="166"/>
    </location>
</feature>
<dbReference type="AlphaFoldDB" id="A0A512SXC0"/>
<accession>A0A512SXC0</accession>
<evidence type="ECO:0000256" key="4">
    <source>
        <dbReference type="ARBA" id="ARBA00022475"/>
    </source>
</evidence>
<feature type="transmembrane region" description="Helical" evidence="9">
    <location>
        <begin position="322"/>
        <end position="340"/>
    </location>
</feature>
<dbReference type="GO" id="GO:1902600">
    <property type="term" value="P:proton transmembrane transport"/>
    <property type="evidence" value="ECO:0007669"/>
    <property type="project" value="InterPro"/>
</dbReference>
<protein>
    <submittedName>
        <fullName evidence="11">K+/H+ antiporter</fullName>
    </submittedName>
</protein>
<dbReference type="Gene3D" id="3.30.70.1450">
    <property type="entry name" value="Regulator of K+ conductance, C-terminal domain"/>
    <property type="match status" value="1"/>
</dbReference>
<keyword evidence="4" id="KW-1003">Cell membrane</keyword>
<reference evidence="11 12" key="1">
    <citation type="submission" date="2019-07" db="EMBL/GenBank/DDBJ databases">
        <title>Whole genome shotgun sequence of Knoellia locipacati NBRC 109775.</title>
        <authorList>
            <person name="Hosoyama A."/>
            <person name="Uohara A."/>
            <person name="Ohji S."/>
            <person name="Ichikawa N."/>
        </authorList>
    </citation>
    <scope>NUCLEOTIDE SEQUENCE [LARGE SCALE GENOMIC DNA]</scope>
    <source>
        <strain evidence="11 12">NBRC 109775</strain>
    </source>
</reference>
<keyword evidence="2" id="KW-0813">Transport</keyword>
<evidence type="ECO:0000256" key="3">
    <source>
        <dbReference type="ARBA" id="ARBA00022449"/>
    </source>
</evidence>
<organism evidence="11 12">
    <name type="scientific">Knoellia locipacati</name>
    <dbReference type="NCBI Taxonomy" id="882824"/>
    <lineage>
        <taxon>Bacteria</taxon>
        <taxon>Bacillati</taxon>
        <taxon>Actinomycetota</taxon>
        <taxon>Actinomycetes</taxon>
        <taxon>Micrococcales</taxon>
        <taxon>Intrasporangiaceae</taxon>
        <taxon>Knoellia</taxon>
    </lineage>
</organism>
<feature type="transmembrane region" description="Helical" evidence="9">
    <location>
        <begin position="117"/>
        <end position="140"/>
    </location>
</feature>
<dbReference type="InterPro" id="IPR036721">
    <property type="entry name" value="RCK_C_sf"/>
</dbReference>
<gene>
    <name evidence="11" type="ORF">KLO01_06570</name>
</gene>
<evidence type="ECO:0000259" key="10">
    <source>
        <dbReference type="PROSITE" id="PS51202"/>
    </source>
</evidence>
<comment type="caution">
    <text evidence="11">The sequence shown here is derived from an EMBL/GenBank/DDBJ whole genome shotgun (WGS) entry which is preliminary data.</text>
</comment>
<sequence>MITTLGLPGAGMSSKVAVDTVVTAEPDNLHALSIALLVGAAVLIVAIAAVRLSTRSGLPSLLIYLAIGLVLGNRGLGIDFSDTELTQVLGYAALVLILTEGGVTTKWDTIRGSLAPAAALATVGAVVSIAVVAVAARFVLDFSWNTALLIGAILASTDAAAVFAVLRKVPLPRHVSGMLEAESGFNDAPVVIIVTALATGSAAGTGVGSWWSLAALITLELVVGTIVGLGVGWLGGKLMARVAGGSSALFAIGVMSVSVLAYAAADVVHASGFIACYLASLVLGNMGLPHRAPVAGFATALGWLAQIGLFVMLGLLADPRGFPSQIVPALVLGLVLLLLARPLSVLVSCTPFGIGWRTQGFLAWAGLRGAVPVVLATVPMTAGTQGVEWIFNLVFVLVIMFTLVQAPTLPWVAHRLGLDRAHHTYDLALEATPFDDIGAHLLEVTVGPRSRLAGVQVYELRLPPGANVALVVRESASFVPKETTPLRRGDQLLIVTPATARAAVEKRLRAVSLQGRLAGWSSPD</sequence>
<feature type="transmembrane region" description="Helical" evidence="9">
    <location>
        <begin position="242"/>
        <end position="264"/>
    </location>
</feature>
<evidence type="ECO:0000256" key="9">
    <source>
        <dbReference type="SAM" id="Phobius"/>
    </source>
</evidence>
<evidence type="ECO:0000313" key="12">
    <source>
        <dbReference type="Proteomes" id="UP000321793"/>
    </source>
</evidence>
<dbReference type="Pfam" id="PF02080">
    <property type="entry name" value="TrkA_C"/>
    <property type="match status" value="1"/>
</dbReference>
<keyword evidence="12" id="KW-1185">Reference proteome</keyword>
<evidence type="ECO:0000256" key="2">
    <source>
        <dbReference type="ARBA" id="ARBA00022448"/>
    </source>
</evidence>
<proteinExistence type="predicted"/>
<keyword evidence="7" id="KW-0406">Ion transport</keyword>
<feature type="transmembrane region" description="Helical" evidence="9">
    <location>
        <begin position="88"/>
        <end position="105"/>
    </location>
</feature>
<dbReference type="InterPro" id="IPR006153">
    <property type="entry name" value="Cation/H_exchanger_TM"/>
</dbReference>
<keyword evidence="6 9" id="KW-1133">Transmembrane helix</keyword>
<dbReference type="EMBL" id="BKBA01000003">
    <property type="protein sequence ID" value="GEQ12610.1"/>
    <property type="molecule type" value="Genomic_DNA"/>
</dbReference>
<evidence type="ECO:0000256" key="1">
    <source>
        <dbReference type="ARBA" id="ARBA00004651"/>
    </source>
</evidence>
<keyword evidence="5 9" id="KW-0812">Transmembrane</keyword>
<dbReference type="Proteomes" id="UP000321793">
    <property type="component" value="Unassembled WGS sequence"/>
</dbReference>
<feature type="transmembrane region" description="Helical" evidence="9">
    <location>
        <begin position="295"/>
        <end position="316"/>
    </location>
</feature>
<evidence type="ECO:0000256" key="5">
    <source>
        <dbReference type="ARBA" id="ARBA00022692"/>
    </source>
</evidence>
<name>A0A512SXC0_9MICO</name>
<dbReference type="Gene3D" id="1.20.1530.20">
    <property type="match status" value="1"/>
</dbReference>
<feature type="transmembrane region" description="Helical" evidence="9">
    <location>
        <begin position="389"/>
        <end position="413"/>
    </location>
</feature>
<dbReference type="RefSeq" id="WP_246136030.1">
    <property type="nucleotide sequence ID" value="NZ_BAABDN010000001.1"/>
</dbReference>
<feature type="transmembrane region" description="Helical" evidence="9">
    <location>
        <begin position="210"/>
        <end position="235"/>
    </location>
</feature>
<dbReference type="GO" id="GO:0008324">
    <property type="term" value="F:monoatomic cation transmembrane transporter activity"/>
    <property type="evidence" value="ECO:0007669"/>
    <property type="project" value="InterPro"/>
</dbReference>
<evidence type="ECO:0000313" key="11">
    <source>
        <dbReference type="EMBL" id="GEQ12610.1"/>
    </source>
</evidence>
<feature type="transmembrane region" description="Helical" evidence="9">
    <location>
        <begin position="270"/>
        <end position="288"/>
    </location>
</feature>
<keyword evidence="8 9" id="KW-0472">Membrane</keyword>
<feature type="transmembrane region" description="Helical" evidence="9">
    <location>
        <begin position="29"/>
        <end position="50"/>
    </location>
</feature>
<keyword evidence="3" id="KW-0050">Antiport</keyword>
<dbReference type="GO" id="GO:0006813">
    <property type="term" value="P:potassium ion transport"/>
    <property type="evidence" value="ECO:0007669"/>
    <property type="project" value="InterPro"/>
</dbReference>
<evidence type="ECO:0000256" key="8">
    <source>
        <dbReference type="ARBA" id="ARBA00023136"/>
    </source>
</evidence>
<dbReference type="SUPFAM" id="SSF116726">
    <property type="entry name" value="TrkA C-terminal domain-like"/>
    <property type="match status" value="1"/>
</dbReference>
<evidence type="ECO:0000256" key="6">
    <source>
        <dbReference type="ARBA" id="ARBA00022989"/>
    </source>
</evidence>
<dbReference type="InterPro" id="IPR006037">
    <property type="entry name" value="RCK_C"/>
</dbReference>
<evidence type="ECO:0000256" key="7">
    <source>
        <dbReference type="ARBA" id="ARBA00023065"/>
    </source>
</evidence>